<dbReference type="WBParaSite" id="PSAMB.scaffold1885size26978.g15373.t1">
    <property type="protein sequence ID" value="PSAMB.scaffold1885size26978.g15373.t1"/>
    <property type="gene ID" value="PSAMB.scaffold1885size26978.g15373"/>
</dbReference>
<dbReference type="Proteomes" id="UP000887566">
    <property type="component" value="Unplaced"/>
</dbReference>
<evidence type="ECO:0000313" key="2">
    <source>
        <dbReference type="WBParaSite" id="PSAMB.scaffold1885size26978.g15373.t1"/>
    </source>
</evidence>
<organism evidence="1 2">
    <name type="scientific">Plectus sambesii</name>
    <dbReference type="NCBI Taxonomy" id="2011161"/>
    <lineage>
        <taxon>Eukaryota</taxon>
        <taxon>Metazoa</taxon>
        <taxon>Ecdysozoa</taxon>
        <taxon>Nematoda</taxon>
        <taxon>Chromadorea</taxon>
        <taxon>Plectida</taxon>
        <taxon>Plectina</taxon>
        <taxon>Plectoidea</taxon>
        <taxon>Plectidae</taxon>
        <taxon>Plectus</taxon>
    </lineage>
</organism>
<reference evidence="2" key="1">
    <citation type="submission" date="2022-11" db="UniProtKB">
        <authorList>
            <consortium name="WormBaseParasite"/>
        </authorList>
    </citation>
    <scope>IDENTIFICATION</scope>
</reference>
<evidence type="ECO:0000313" key="1">
    <source>
        <dbReference type="Proteomes" id="UP000887566"/>
    </source>
</evidence>
<protein>
    <submittedName>
        <fullName evidence="2">Secreted protein</fullName>
    </submittedName>
</protein>
<accession>A0A914VH15</accession>
<dbReference type="AlphaFoldDB" id="A0A914VH15"/>
<proteinExistence type="predicted"/>
<name>A0A914VH15_9BILA</name>
<keyword evidence="1" id="KW-1185">Reference proteome</keyword>
<sequence>MVMSPPVAPSAKVMVTAKVMMAAAVVMTREVVVAPAKMPMSTMPMGIGTIQDVGVGSPKKESNVLLSGHQLGGQRTHANKLVSNQQFYEV</sequence>